<dbReference type="InterPro" id="IPR005651">
    <property type="entry name" value="Trm112-like"/>
</dbReference>
<sequence length="63" mass="6818">MSEADMDLSPEFLAIAACPACHAKFAVDYDRTELVCTAATCGLAYPVKDRIPVLVVDQARSTR</sequence>
<evidence type="ECO:0000313" key="1">
    <source>
        <dbReference type="EMBL" id="RRD49670.1"/>
    </source>
</evidence>
<evidence type="ECO:0000313" key="2">
    <source>
        <dbReference type="Proteomes" id="UP000280935"/>
    </source>
</evidence>
<organism evidence="1 2">
    <name type="scientific">Arachnia propionica</name>
    <dbReference type="NCBI Taxonomy" id="1750"/>
    <lineage>
        <taxon>Bacteria</taxon>
        <taxon>Bacillati</taxon>
        <taxon>Actinomycetota</taxon>
        <taxon>Actinomycetes</taxon>
        <taxon>Propionibacteriales</taxon>
        <taxon>Propionibacteriaceae</taxon>
        <taxon>Arachnia</taxon>
    </lineage>
</organism>
<dbReference type="RefSeq" id="WP_125227795.1">
    <property type="nucleotide sequence ID" value="NZ_RQYT01000013.1"/>
</dbReference>
<dbReference type="OrthoDB" id="9812205at2"/>
<dbReference type="Gene3D" id="2.20.25.10">
    <property type="match status" value="1"/>
</dbReference>
<dbReference type="SUPFAM" id="SSF158997">
    <property type="entry name" value="Trm112p-like"/>
    <property type="match status" value="1"/>
</dbReference>
<gene>
    <name evidence="1" type="ORF">EII35_07225</name>
</gene>
<reference evidence="1 2" key="1">
    <citation type="submission" date="2018-11" db="EMBL/GenBank/DDBJ databases">
        <title>Genomes From Bacteria Associated with the Canine Oral Cavity: a Test Case for Automated Genome-Based Taxonomic Assignment.</title>
        <authorList>
            <person name="Coil D.A."/>
            <person name="Jospin G."/>
            <person name="Darling A.E."/>
            <person name="Wallis C."/>
            <person name="Davis I.J."/>
            <person name="Harris S."/>
            <person name="Eisen J.A."/>
            <person name="Holcombe L.J."/>
            <person name="O'Flynn C."/>
        </authorList>
    </citation>
    <scope>NUCLEOTIDE SEQUENCE [LARGE SCALE GENOMIC DNA]</scope>
    <source>
        <strain evidence="1 2">OH2822_COT-296</strain>
    </source>
</reference>
<dbReference type="AlphaFoldDB" id="A0A3P1WW86"/>
<dbReference type="Proteomes" id="UP000280935">
    <property type="component" value="Unassembled WGS sequence"/>
</dbReference>
<accession>A0A3P1WW86</accession>
<proteinExistence type="predicted"/>
<protein>
    <submittedName>
        <fullName evidence="1">Trm112 family protein</fullName>
    </submittedName>
</protein>
<dbReference type="EMBL" id="RQYT01000013">
    <property type="protein sequence ID" value="RRD49670.1"/>
    <property type="molecule type" value="Genomic_DNA"/>
</dbReference>
<name>A0A3P1WW86_9ACTN</name>
<comment type="caution">
    <text evidence="1">The sequence shown here is derived from an EMBL/GenBank/DDBJ whole genome shotgun (WGS) entry which is preliminary data.</text>
</comment>
<dbReference type="Pfam" id="PF03966">
    <property type="entry name" value="Trm112p"/>
    <property type="match status" value="1"/>
</dbReference>